<dbReference type="InterPro" id="IPR001073">
    <property type="entry name" value="C1q_dom"/>
</dbReference>
<dbReference type="InterPro" id="IPR008983">
    <property type="entry name" value="Tumour_necrosis_fac-like_dom"/>
</dbReference>
<dbReference type="Proteomes" id="UP000543174">
    <property type="component" value="Unassembled WGS sequence"/>
</dbReference>
<name>A0A7W3RHJ2_PRIAR</name>
<evidence type="ECO:0000313" key="2">
    <source>
        <dbReference type="EMBL" id="MBA9042289.1"/>
    </source>
</evidence>
<accession>A0A7W3RHJ2</accession>
<comment type="caution">
    <text evidence="2">The sequence shown here is derived from an EMBL/GenBank/DDBJ whole genome shotgun (WGS) entry which is preliminary data.</text>
</comment>
<dbReference type="SUPFAM" id="SSF49842">
    <property type="entry name" value="TNF-like"/>
    <property type="match status" value="1"/>
</dbReference>
<dbReference type="EMBL" id="JACJHT010000010">
    <property type="protein sequence ID" value="MBA9042289.1"/>
    <property type="molecule type" value="Genomic_DNA"/>
</dbReference>
<protein>
    <recommendedName>
        <fullName evidence="1">C1q domain-containing protein</fullName>
    </recommendedName>
</protein>
<evidence type="ECO:0000313" key="3">
    <source>
        <dbReference type="Proteomes" id="UP000543174"/>
    </source>
</evidence>
<dbReference type="Gene3D" id="2.60.120.40">
    <property type="match status" value="1"/>
</dbReference>
<gene>
    <name evidence="2" type="ORF">HNP21_005424</name>
</gene>
<dbReference type="RefSeq" id="WP_137739030.1">
    <property type="nucleotide sequence ID" value="NZ_JACJHT010000010.1"/>
</dbReference>
<keyword evidence="3" id="KW-1185">Reference proteome</keyword>
<evidence type="ECO:0000259" key="1">
    <source>
        <dbReference type="Pfam" id="PF00386"/>
    </source>
</evidence>
<reference evidence="2" key="1">
    <citation type="submission" date="2020-08" db="EMBL/GenBank/DDBJ databases">
        <title>Functional genomics of gut bacteria from endangered species of beetles.</title>
        <authorList>
            <person name="Carlos-Shanley C."/>
        </authorList>
    </citation>
    <scope>NUCLEOTIDE SEQUENCE [LARGE SCALE GENOMIC DNA]</scope>
    <source>
        <strain evidence="2">S00060</strain>
    </source>
</reference>
<organism evidence="2 3">
    <name type="scientific">Priestia aryabhattai</name>
    <name type="common">Bacillus aryabhattai</name>
    <dbReference type="NCBI Taxonomy" id="412384"/>
    <lineage>
        <taxon>Bacteria</taxon>
        <taxon>Bacillati</taxon>
        <taxon>Bacillota</taxon>
        <taxon>Bacilli</taxon>
        <taxon>Bacillales</taxon>
        <taxon>Bacillaceae</taxon>
        <taxon>Priestia</taxon>
    </lineage>
</organism>
<feature type="domain" description="C1q" evidence="1">
    <location>
        <begin position="27"/>
        <end position="155"/>
    </location>
</feature>
<dbReference type="AlphaFoldDB" id="A0A7W3RHJ2"/>
<proteinExistence type="predicted"/>
<sequence length="161" mass="17797">MKNYYIPPNYEGVYRPYVNDVRAGASAFRAINNVDIPLQANSANKVRFQTEQYDLANEYDLNTSTFVPRESGVYSLSSSVKFKPFNSSPYNLDIVFLITNKGETEGRDNEAFAAKRPGIITASETLWLNAGDQVVVGMRSSINGMIQGDGSTTFSAVKVFP</sequence>
<dbReference type="Pfam" id="PF00386">
    <property type="entry name" value="C1q"/>
    <property type="match status" value="1"/>
</dbReference>